<proteinExistence type="predicted"/>
<gene>
    <name evidence="1" type="ORF">SAMN05216382_2691</name>
</gene>
<reference evidence="2" key="1">
    <citation type="submission" date="2016-10" db="EMBL/GenBank/DDBJ databases">
        <authorList>
            <person name="Varghese N."/>
            <person name="Submissions S."/>
        </authorList>
    </citation>
    <scope>NUCLEOTIDE SEQUENCE [LARGE SCALE GENOMIC DNA]</scope>
    <source>
        <strain evidence="2">JS21-1</strain>
    </source>
</reference>
<organism evidence="1 2">
    <name type="scientific">Sphingomonas palmae</name>
    <dbReference type="NCBI Taxonomy" id="1855283"/>
    <lineage>
        <taxon>Bacteria</taxon>
        <taxon>Pseudomonadati</taxon>
        <taxon>Pseudomonadota</taxon>
        <taxon>Alphaproteobacteria</taxon>
        <taxon>Sphingomonadales</taxon>
        <taxon>Sphingomonadaceae</taxon>
        <taxon>Sphingomonas</taxon>
    </lineage>
</organism>
<dbReference type="STRING" id="1855283.SAMN05216382_2691"/>
<keyword evidence="2" id="KW-1185">Reference proteome</keyword>
<evidence type="ECO:0000313" key="2">
    <source>
        <dbReference type="Proteomes" id="UP000199214"/>
    </source>
</evidence>
<dbReference type="Proteomes" id="UP000199214">
    <property type="component" value="Unassembled WGS sequence"/>
</dbReference>
<dbReference type="AlphaFoldDB" id="A0A1H7T798"/>
<protein>
    <submittedName>
        <fullName evidence="1">Uncharacterized protein</fullName>
    </submittedName>
</protein>
<sequence>MARIYVAGAAGALRHALGTLHAEGRVPAALADGEDFLMRRVGRSELVGSAIGWDVVNRCILPDGSEGAVRALRPSADPENAIWLRRDTAVPNLWSRGRIVLSSTGAAFVDERDLESRPVPGGYPDLGRDLLRSGMADLSRKPALAAALEVTLASGSWCHLETGARWFADPYTARSLVRALGCSSTIDVETRRRLSMVVERGALAIIEALGWRHLPTPECDVTAA</sequence>
<accession>A0A1H7T798</accession>
<evidence type="ECO:0000313" key="1">
    <source>
        <dbReference type="EMBL" id="SEL80731.1"/>
    </source>
</evidence>
<dbReference type="EMBL" id="FNZZ01000005">
    <property type="protein sequence ID" value="SEL80731.1"/>
    <property type="molecule type" value="Genomic_DNA"/>
</dbReference>
<name>A0A1H7T798_9SPHN</name>